<dbReference type="AlphaFoldDB" id="X1CUR2"/>
<dbReference type="EMBL" id="BART01029922">
    <property type="protein sequence ID" value="GAH12246.1"/>
    <property type="molecule type" value="Genomic_DNA"/>
</dbReference>
<sequence>MGREGFRTIKCDLEEDLVVKVEETFCITTIEGVTVKARHLSSVMREAVLRGLKVMVVEQRKLRELYGNDLIFLTDTGILFGDALLREKRMKDAGILE</sequence>
<comment type="caution">
    <text evidence="1">The sequence shown here is derived from an EMBL/GenBank/DDBJ whole genome shotgun (WGS) entry which is preliminary data.</text>
</comment>
<organism evidence="1">
    <name type="scientific">marine sediment metagenome</name>
    <dbReference type="NCBI Taxonomy" id="412755"/>
    <lineage>
        <taxon>unclassified sequences</taxon>
        <taxon>metagenomes</taxon>
        <taxon>ecological metagenomes</taxon>
    </lineage>
</organism>
<reference evidence="1" key="1">
    <citation type="journal article" date="2014" name="Front. Microbiol.">
        <title>High frequency of phylogenetically diverse reductive dehalogenase-homologous genes in deep subseafloor sedimentary metagenomes.</title>
        <authorList>
            <person name="Kawai M."/>
            <person name="Futagami T."/>
            <person name="Toyoda A."/>
            <person name="Takaki Y."/>
            <person name="Nishi S."/>
            <person name="Hori S."/>
            <person name="Arai W."/>
            <person name="Tsubouchi T."/>
            <person name="Morono Y."/>
            <person name="Uchiyama I."/>
            <person name="Ito T."/>
            <person name="Fujiyama A."/>
            <person name="Inagaki F."/>
            <person name="Takami H."/>
        </authorList>
    </citation>
    <scope>NUCLEOTIDE SEQUENCE</scope>
    <source>
        <strain evidence="1">Expedition CK06-06</strain>
    </source>
</reference>
<gene>
    <name evidence="1" type="ORF">S01H4_52386</name>
</gene>
<name>X1CUR2_9ZZZZ</name>
<accession>X1CUR2</accession>
<evidence type="ECO:0000313" key="1">
    <source>
        <dbReference type="EMBL" id="GAH12246.1"/>
    </source>
</evidence>
<proteinExistence type="predicted"/>
<protein>
    <submittedName>
        <fullName evidence="1">Uncharacterized protein</fullName>
    </submittedName>
</protein>